<accession>A0A560WEV6</accession>
<evidence type="ECO:0000313" key="1">
    <source>
        <dbReference type="EMBL" id="TWD16025.1"/>
    </source>
</evidence>
<dbReference type="OrthoDB" id="3242676at2"/>
<protein>
    <submittedName>
        <fullName evidence="1">Uncharacterized protein</fullName>
    </submittedName>
</protein>
<keyword evidence="2" id="KW-1185">Reference proteome</keyword>
<dbReference type="RefSeq" id="WP_144857013.1">
    <property type="nucleotide sequence ID" value="NZ_BAAAYT010000001.1"/>
</dbReference>
<organism evidence="1 2">
    <name type="scientific">Marihabitans asiaticum</name>
    <dbReference type="NCBI Taxonomy" id="415218"/>
    <lineage>
        <taxon>Bacteria</taxon>
        <taxon>Bacillati</taxon>
        <taxon>Actinomycetota</taxon>
        <taxon>Actinomycetes</taxon>
        <taxon>Micrococcales</taxon>
        <taxon>Intrasporangiaceae</taxon>
        <taxon>Marihabitans</taxon>
    </lineage>
</organism>
<comment type="caution">
    <text evidence="1">The sequence shown here is derived from an EMBL/GenBank/DDBJ whole genome shotgun (WGS) entry which is preliminary data.</text>
</comment>
<name>A0A560WEV6_9MICO</name>
<evidence type="ECO:0000313" key="2">
    <source>
        <dbReference type="Proteomes" id="UP000315628"/>
    </source>
</evidence>
<dbReference type="AlphaFoldDB" id="A0A560WEV6"/>
<proteinExistence type="predicted"/>
<dbReference type="Proteomes" id="UP000315628">
    <property type="component" value="Unassembled WGS sequence"/>
</dbReference>
<dbReference type="Pfam" id="PF18959">
    <property type="entry name" value="DUF5701"/>
    <property type="match status" value="1"/>
</dbReference>
<dbReference type="EMBL" id="VIUW01000002">
    <property type="protein sequence ID" value="TWD16025.1"/>
    <property type="molecule type" value="Genomic_DNA"/>
</dbReference>
<reference evidence="1 2" key="1">
    <citation type="submission" date="2019-06" db="EMBL/GenBank/DDBJ databases">
        <title>Sequencing the genomes of 1000 actinobacteria strains.</title>
        <authorList>
            <person name="Klenk H.-P."/>
        </authorList>
    </citation>
    <scope>NUCLEOTIDE SEQUENCE [LARGE SCALE GENOMIC DNA]</scope>
    <source>
        <strain evidence="1 2">DSM 18935</strain>
    </source>
</reference>
<gene>
    <name evidence="1" type="ORF">FB557_1566</name>
</gene>
<dbReference type="InterPro" id="IPR043755">
    <property type="entry name" value="DUF5701"/>
</dbReference>
<sequence>MFVAQQLDRLLELGLEEMSGRSEDELLDLVGGELLCGPGLLVVHPSVVPAARLAPLLSRAGKPGFVVSDMTDLAAFSPIPEVEVPDSPLYVVTGVERGDELGDVSPDDALPRIVAAGRTPLTISEGICWLIQQPQMLEPGRCFMTIGSRKVKKGRLDKRTPAIWISGGSERDGGKAVDGAPKVGWCWSGNRHDWLGMASATGRCAPQPHSTVR</sequence>